<dbReference type="Proteomes" id="UP000093737">
    <property type="component" value="Unassembled WGS sequence"/>
</dbReference>
<reference evidence="1 2" key="1">
    <citation type="submission" date="2016-05" db="EMBL/GenBank/DDBJ databases">
        <authorList>
            <person name="Ramsay J.P."/>
        </authorList>
    </citation>
    <scope>NUCLEOTIDE SEQUENCE [LARGE SCALE GENOMIC DNA]</scope>
    <source>
        <strain evidence="1 2">NZP2042</strain>
    </source>
</reference>
<dbReference type="EMBL" id="LYTK01000020">
    <property type="protein sequence ID" value="OBQ62167.1"/>
    <property type="molecule type" value="Genomic_DNA"/>
</dbReference>
<protein>
    <submittedName>
        <fullName evidence="1">Uncharacterized protein</fullName>
    </submittedName>
</protein>
<comment type="caution">
    <text evidence="1">The sequence shown here is derived from an EMBL/GenBank/DDBJ whole genome shotgun (WGS) entry which is preliminary data.</text>
</comment>
<proteinExistence type="predicted"/>
<evidence type="ECO:0000313" key="2">
    <source>
        <dbReference type="Proteomes" id="UP000093737"/>
    </source>
</evidence>
<evidence type="ECO:0000313" key="1">
    <source>
        <dbReference type="EMBL" id="OBQ62167.1"/>
    </source>
</evidence>
<name>A0A6M7U251_RHILI</name>
<accession>A0A6M7U251</accession>
<gene>
    <name evidence="1" type="ORF">A8145_21130</name>
</gene>
<sequence>MPKISLIIGSAPDAVRARDWDRSAFTDIVAINNAWAVRPDWDYLIHPDDFPEGRLPDSPSPRFASIITSAEFVPAQNLFGGFVYAGGTMAFTAGYWALKALKPDIIAFLGCDMVYPANAPTHFYGVGTADPLRNDVTLRDLKAKSARLFAQALRHGTLCLNLSELPVTRLALPRVTLPLIERLTSARIKAIRAKFRSAIDDTSMENAIRLESELGYFVQNGRYWESISDFDGVSLSKIDGHWRSSVRNIPNSAFPSDFCGARGSKVVSPPVEIERFP</sequence>
<organism evidence="1 2">
    <name type="scientific">Rhizobium loti</name>
    <name type="common">Mesorhizobium loti</name>
    <dbReference type="NCBI Taxonomy" id="381"/>
    <lineage>
        <taxon>Bacteria</taxon>
        <taxon>Pseudomonadati</taxon>
        <taxon>Pseudomonadota</taxon>
        <taxon>Alphaproteobacteria</taxon>
        <taxon>Hyphomicrobiales</taxon>
        <taxon>Phyllobacteriaceae</taxon>
        <taxon>Mesorhizobium</taxon>
    </lineage>
</organism>
<dbReference type="AlphaFoldDB" id="A0A6M7U251"/>
<dbReference type="RefSeq" id="WP_056572391.1">
    <property type="nucleotide sequence ID" value="NZ_CP033334.1"/>
</dbReference>